<gene>
    <name evidence="2" type="ORF">PCOR1329_LOCUS9598</name>
</gene>
<sequence length="257" mass="28587">MHANMNILISKNFELTSWDMAPLRYALPFVSRWNASWAATLAADLDTDHFDGYERWERGRHRQKDTKTELKLELQTDVIKTMLNCSSNTYTMSNEHPVIIAITQELRKSGTPEEKERPSAQHPGSTDSLVLCSGPEREGAHAVASRQLELRGLSAPSVQVTEAPSLRLRAEGEGLEADTNLFLTDREMDVNRKVKKAFCEPENVDFCPPLDWVDALLPLSDGGGASSWSSGRRRTVATKATPLWRPSVRTPGGPSLT</sequence>
<feature type="compositionally biased region" description="Basic and acidic residues" evidence="1">
    <location>
        <begin position="108"/>
        <end position="119"/>
    </location>
</feature>
<feature type="region of interest" description="Disordered" evidence="1">
    <location>
        <begin position="223"/>
        <end position="257"/>
    </location>
</feature>
<reference evidence="2" key="1">
    <citation type="submission" date="2023-10" db="EMBL/GenBank/DDBJ databases">
        <authorList>
            <person name="Chen Y."/>
            <person name="Shah S."/>
            <person name="Dougan E. K."/>
            <person name="Thang M."/>
            <person name="Chan C."/>
        </authorList>
    </citation>
    <scope>NUCLEOTIDE SEQUENCE [LARGE SCALE GENOMIC DNA]</scope>
</reference>
<evidence type="ECO:0000313" key="3">
    <source>
        <dbReference type="Proteomes" id="UP001189429"/>
    </source>
</evidence>
<dbReference type="Gene3D" id="3.40.50.620">
    <property type="entry name" value="HUPs"/>
    <property type="match status" value="1"/>
</dbReference>
<feature type="region of interest" description="Disordered" evidence="1">
    <location>
        <begin position="108"/>
        <end position="127"/>
    </location>
</feature>
<dbReference type="EMBL" id="CAUYUJ010002681">
    <property type="protein sequence ID" value="CAK0801888.1"/>
    <property type="molecule type" value="Genomic_DNA"/>
</dbReference>
<comment type="caution">
    <text evidence="2">The sequence shown here is derived from an EMBL/GenBank/DDBJ whole genome shotgun (WGS) entry which is preliminary data.</text>
</comment>
<organism evidence="2 3">
    <name type="scientific">Prorocentrum cordatum</name>
    <dbReference type="NCBI Taxonomy" id="2364126"/>
    <lineage>
        <taxon>Eukaryota</taxon>
        <taxon>Sar</taxon>
        <taxon>Alveolata</taxon>
        <taxon>Dinophyceae</taxon>
        <taxon>Prorocentrales</taxon>
        <taxon>Prorocentraceae</taxon>
        <taxon>Prorocentrum</taxon>
    </lineage>
</organism>
<proteinExistence type="predicted"/>
<dbReference type="InterPro" id="IPR014729">
    <property type="entry name" value="Rossmann-like_a/b/a_fold"/>
</dbReference>
<evidence type="ECO:0000313" key="2">
    <source>
        <dbReference type="EMBL" id="CAK0801888.1"/>
    </source>
</evidence>
<keyword evidence="3" id="KW-1185">Reference proteome</keyword>
<accession>A0ABN9Q7X1</accession>
<dbReference type="Proteomes" id="UP001189429">
    <property type="component" value="Unassembled WGS sequence"/>
</dbReference>
<protein>
    <submittedName>
        <fullName evidence="2">Uncharacterized protein</fullName>
    </submittedName>
</protein>
<evidence type="ECO:0000256" key="1">
    <source>
        <dbReference type="SAM" id="MobiDB-lite"/>
    </source>
</evidence>
<name>A0ABN9Q7X1_9DINO</name>